<dbReference type="RefSeq" id="WP_303540312.1">
    <property type="nucleotide sequence ID" value="NZ_JAUOTP010000002.1"/>
</dbReference>
<evidence type="ECO:0000259" key="16">
    <source>
        <dbReference type="Pfam" id="PF02563"/>
    </source>
</evidence>
<keyword evidence="20" id="KW-1185">Reference proteome</keyword>
<feature type="domain" description="Polysaccharide export protein N-terminal" evidence="16">
    <location>
        <begin position="84"/>
        <end position="178"/>
    </location>
</feature>
<dbReference type="PANTHER" id="PTHR33619:SF3">
    <property type="entry name" value="POLYSACCHARIDE EXPORT PROTEIN GFCE-RELATED"/>
    <property type="match status" value="1"/>
</dbReference>
<keyword evidence="3" id="KW-0813">Transport</keyword>
<evidence type="ECO:0000256" key="1">
    <source>
        <dbReference type="ARBA" id="ARBA00004571"/>
    </source>
</evidence>
<dbReference type="EMBL" id="JAUOTP010000002">
    <property type="protein sequence ID" value="MDO6413681.1"/>
    <property type="molecule type" value="Genomic_DNA"/>
</dbReference>
<evidence type="ECO:0000256" key="15">
    <source>
        <dbReference type="SAM" id="SignalP"/>
    </source>
</evidence>
<evidence type="ECO:0000256" key="6">
    <source>
        <dbReference type="ARBA" id="ARBA00022692"/>
    </source>
</evidence>
<keyword evidence="12" id="KW-0564">Palmitate</keyword>
<evidence type="ECO:0000256" key="9">
    <source>
        <dbReference type="ARBA" id="ARBA00023065"/>
    </source>
</evidence>
<keyword evidence="10" id="KW-0626">Porin</keyword>
<evidence type="ECO:0000313" key="20">
    <source>
        <dbReference type="Proteomes" id="UP001169764"/>
    </source>
</evidence>
<evidence type="ECO:0000256" key="14">
    <source>
        <dbReference type="ARBA" id="ARBA00023288"/>
    </source>
</evidence>
<keyword evidence="8" id="KW-0625">Polysaccharide transport</keyword>
<protein>
    <submittedName>
        <fullName evidence="19">Polysaccharide biosynthesis/export family protein</fullName>
    </submittedName>
</protein>
<comment type="subcellular location">
    <subcellularLocation>
        <location evidence="1">Cell outer membrane</location>
        <topology evidence="1">Multi-pass membrane protein</topology>
    </subcellularLocation>
</comment>
<keyword evidence="5" id="KW-0762">Sugar transport</keyword>
<comment type="caution">
    <text evidence="19">The sequence shown here is derived from an EMBL/GenBank/DDBJ whole genome shotgun (WGS) entry which is preliminary data.</text>
</comment>
<feature type="domain" description="SLBB" evidence="18">
    <location>
        <begin position="266"/>
        <end position="354"/>
    </location>
</feature>
<feature type="domain" description="Soluble ligand binding" evidence="17">
    <location>
        <begin position="186"/>
        <end position="228"/>
    </location>
</feature>
<dbReference type="PROSITE" id="PS51257">
    <property type="entry name" value="PROKAR_LIPOPROTEIN"/>
    <property type="match status" value="1"/>
</dbReference>
<evidence type="ECO:0000259" key="17">
    <source>
        <dbReference type="Pfam" id="PF10531"/>
    </source>
</evidence>
<evidence type="ECO:0000256" key="2">
    <source>
        <dbReference type="ARBA" id="ARBA00009450"/>
    </source>
</evidence>
<keyword evidence="13" id="KW-0998">Cell outer membrane</keyword>
<dbReference type="Gene3D" id="3.30.1950.10">
    <property type="entry name" value="wza like domain"/>
    <property type="match status" value="1"/>
</dbReference>
<evidence type="ECO:0000259" key="18">
    <source>
        <dbReference type="Pfam" id="PF22461"/>
    </source>
</evidence>
<gene>
    <name evidence="19" type="ORF">Q4F19_04730</name>
</gene>
<comment type="similarity">
    <text evidence="2">Belongs to the BexD/CtrA/VexA family.</text>
</comment>
<dbReference type="InterPro" id="IPR049712">
    <property type="entry name" value="Poly_export"/>
</dbReference>
<reference evidence="19" key="1">
    <citation type="submission" date="2023-07" db="EMBL/GenBank/DDBJ databases">
        <authorList>
            <person name="Kim M."/>
        </authorList>
    </citation>
    <scope>NUCLEOTIDE SEQUENCE</scope>
    <source>
        <strain evidence="19">BIUV-7</strain>
    </source>
</reference>
<keyword evidence="7 15" id="KW-0732">Signal</keyword>
<dbReference type="Pfam" id="PF02563">
    <property type="entry name" value="Poly_export"/>
    <property type="match status" value="1"/>
</dbReference>
<evidence type="ECO:0000256" key="13">
    <source>
        <dbReference type="ARBA" id="ARBA00023237"/>
    </source>
</evidence>
<keyword evidence="4" id="KW-1134">Transmembrane beta strand</keyword>
<name>A0ABT8Y5T1_9SPHN</name>
<feature type="signal peptide" evidence="15">
    <location>
        <begin position="1"/>
        <end position="25"/>
    </location>
</feature>
<dbReference type="InterPro" id="IPR054765">
    <property type="entry name" value="SLBB_dom"/>
</dbReference>
<evidence type="ECO:0000256" key="5">
    <source>
        <dbReference type="ARBA" id="ARBA00022597"/>
    </source>
</evidence>
<dbReference type="Pfam" id="PF22461">
    <property type="entry name" value="SLBB_2"/>
    <property type="match status" value="1"/>
</dbReference>
<evidence type="ECO:0000256" key="3">
    <source>
        <dbReference type="ARBA" id="ARBA00022448"/>
    </source>
</evidence>
<organism evidence="19 20">
    <name type="scientific">Sphingomonas natans</name>
    <dbReference type="NCBI Taxonomy" id="3063330"/>
    <lineage>
        <taxon>Bacteria</taxon>
        <taxon>Pseudomonadati</taxon>
        <taxon>Pseudomonadota</taxon>
        <taxon>Alphaproteobacteria</taxon>
        <taxon>Sphingomonadales</taxon>
        <taxon>Sphingomonadaceae</taxon>
        <taxon>Sphingomonas</taxon>
    </lineage>
</organism>
<evidence type="ECO:0000256" key="7">
    <source>
        <dbReference type="ARBA" id="ARBA00022729"/>
    </source>
</evidence>
<dbReference type="InterPro" id="IPR019554">
    <property type="entry name" value="Soluble_ligand-bd"/>
</dbReference>
<dbReference type="PANTHER" id="PTHR33619">
    <property type="entry name" value="POLYSACCHARIDE EXPORT PROTEIN GFCE-RELATED"/>
    <property type="match status" value="1"/>
</dbReference>
<keyword evidence="11" id="KW-0472">Membrane</keyword>
<evidence type="ECO:0000256" key="10">
    <source>
        <dbReference type="ARBA" id="ARBA00023114"/>
    </source>
</evidence>
<dbReference type="InterPro" id="IPR003715">
    <property type="entry name" value="Poly_export_N"/>
</dbReference>
<keyword evidence="9" id="KW-0406">Ion transport</keyword>
<feature type="chain" id="PRO_5046431157" evidence="15">
    <location>
        <begin position="26"/>
        <end position="386"/>
    </location>
</feature>
<dbReference type="Pfam" id="PF10531">
    <property type="entry name" value="SLBB"/>
    <property type="match status" value="1"/>
</dbReference>
<accession>A0ABT8Y5T1</accession>
<proteinExistence type="inferred from homology"/>
<dbReference type="Proteomes" id="UP001169764">
    <property type="component" value="Unassembled WGS sequence"/>
</dbReference>
<dbReference type="Gene3D" id="3.10.560.10">
    <property type="entry name" value="Outer membrane lipoprotein wza domain like"/>
    <property type="match status" value="2"/>
</dbReference>
<evidence type="ECO:0000256" key="12">
    <source>
        <dbReference type="ARBA" id="ARBA00023139"/>
    </source>
</evidence>
<evidence type="ECO:0000313" key="19">
    <source>
        <dbReference type="EMBL" id="MDO6413681.1"/>
    </source>
</evidence>
<keyword evidence="14" id="KW-0449">Lipoprotein</keyword>
<sequence>MLYRLSAPLRTGLVTILLGSLSACATLPASGPTAGEIKRRVNSSGNTIGFRIADITAPVLAEIEAKADVVDRAAPTLAGLAAEGRNDVVGPGDVLGIGIFEVGVSLFGTSGGGEVGQGFDSGARNVTFPAIVVDRQGGISLPYIGRLQVAGRTPPEIQDMIVRGLRGKSQSPQAVVAVRSNLSGTVYVGGDVRKPGRFELTLQRERLLDAIALGGGAANSSEDTLVRFNRGSQTVEERLGRIRAGAADDLVLIPGDRIELIKRPRSFIVLGATTRVSQVAFETGDLSLAEAVARAGGPQDERADPSAVFLFRYDPMAQSDARAQPVIYRLNMMEPASYFLAQKFAIRDKDVIYIANAAANRPTKMVSIINQLFTPFVTARVLTQKN</sequence>
<evidence type="ECO:0000256" key="11">
    <source>
        <dbReference type="ARBA" id="ARBA00023136"/>
    </source>
</evidence>
<keyword evidence="6" id="KW-0812">Transmembrane</keyword>
<evidence type="ECO:0000256" key="8">
    <source>
        <dbReference type="ARBA" id="ARBA00023047"/>
    </source>
</evidence>
<evidence type="ECO:0000256" key="4">
    <source>
        <dbReference type="ARBA" id="ARBA00022452"/>
    </source>
</evidence>